<organism evidence="2 3">
    <name type="scientific">Blumeria graminis f. sp. tritici</name>
    <dbReference type="NCBI Taxonomy" id="62690"/>
    <lineage>
        <taxon>Eukaryota</taxon>
        <taxon>Fungi</taxon>
        <taxon>Dikarya</taxon>
        <taxon>Ascomycota</taxon>
        <taxon>Pezizomycotina</taxon>
        <taxon>Leotiomycetes</taxon>
        <taxon>Erysiphales</taxon>
        <taxon>Erysiphaceae</taxon>
        <taxon>Blumeria</taxon>
    </lineage>
</organism>
<evidence type="ECO:0000256" key="1">
    <source>
        <dbReference type="SAM" id="SignalP"/>
    </source>
</evidence>
<accession>A0A9X9MPP0</accession>
<sequence length="68" mass="7610">MCSGWMPNIFEESALILFVLKNLLLSDYPQVVDPMAHKSLQSLLVDTIGDSNYSAKQYSSSAYGCRDF</sequence>
<feature type="chain" id="PRO_5040854250" evidence="1">
    <location>
        <begin position="27"/>
        <end position="68"/>
    </location>
</feature>
<dbReference type="EMBL" id="LR026994">
    <property type="protein sequence ID" value="VDB96328.1"/>
    <property type="molecule type" value="Genomic_DNA"/>
</dbReference>
<evidence type="ECO:0000313" key="3">
    <source>
        <dbReference type="Proteomes" id="UP000324639"/>
    </source>
</evidence>
<feature type="signal peptide" evidence="1">
    <location>
        <begin position="1"/>
        <end position="26"/>
    </location>
</feature>
<dbReference type="Proteomes" id="UP000324639">
    <property type="component" value="Chromosome Bgt_-11"/>
</dbReference>
<gene>
    <name evidence="2" type="ORF">BGT96224V316_LOCUS8447</name>
</gene>
<name>A0A9X9MPP0_BLUGR</name>
<dbReference type="AlphaFoldDB" id="A0A9X9MPP0"/>
<reference evidence="2 3" key="1">
    <citation type="submission" date="2018-08" db="EMBL/GenBank/DDBJ databases">
        <authorList>
            <person name="Muller C M."/>
        </authorList>
    </citation>
    <scope>NUCLEOTIDE SEQUENCE [LARGE SCALE GENOMIC DNA]</scope>
</reference>
<evidence type="ECO:0000313" key="2">
    <source>
        <dbReference type="EMBL" id="VDB96328.1"/>
    </source>
</evidence>
<proteinExistence type="predicted"/>
<protein>
    <submittedName>
        <fullName evidence="2">BgtTE-56120</fullName>
    </submittedName>
</protein>
<keyword evidence="1" id="KW-0732">Signal</keyword>
<keyword evidence="3" id="KW-1185">Reference proteome</keyword>